<protein>
    <recommendedName>
        <fullName evidence="2">LysR substrate-binding domain-containing protein</fullName>
    </recommendedName>
</protein>
<keyword evidence="4" id="KW-1185">Reference proteome</keyword>
<dbReference type="CDD" id="cd08422">
    <property type="entry name" value="PBP2_CrgA_like"/>
    <property type="match status" value="1"/>
</dbReference>
<dbReference type="EMBL" id="CAKXZT010000157">
    <property type="protein sequence ID" value="CAH2407562.1"/>
    <property type="molecule type" value="Genomic_DNA"/>
</dbReference>
<sequence>MSIELRLTDKHVDLVAERIDVALRTGRLPDSSLVARRLGAVERIFVASPEYLRSRHAPTTLGDLDDHDLILLGGTLEPQSIALQASGGAVDCALRPRMVVDNAEAALRASRSDVGIALLPLGVAADDLLSGRLVRVLGDCRQDSGAFHVVFPSNRHMPAAQRAFIDHAVAERRLCWRVTPKQQQCRLGPLSGEASSRLDQLG</sequence>
<comment type="caution">
    <text evidence="3">The sequence shown here is derived from an EMBL/GenBank/DDBJ whole genome shotgun (WGS) entry which is preliminary data.</text>
</comment>
<evidence type="ECO:0000313" key="4">
    <source>
        <dbReference type="Proteomes" id="UP001153050"/>
    </source>
</evidence>
<dbReference type="InterPro" id="IPR058163">
    <property type="entry name" value="LysR-type_TF_proteobact-type"/>
</dbReference>
<dbReference type="PANTHER" id="PTHR30537">
    <property type="entry name" value="HTH-TYPE TRANSCRIPTIONAL REGULATOR"/>
    <property type="match status" value="1"/>
</dbReference>
<dbReference type="Pfam" id="PF03466">
    <property type="entry name" value="LysR_substrate"/>
    <property type="match status" value="1"/>
</dbReference>
<dbReference type="Gene3D" id="3.40.190.290">
    <property type="match status" value="1"/>
</dbReference>
<organism evidence="3 4">
    <name type="scientific">Mesorhizobium escarrei</name>
    <dbReference type="NCBI Taxonomy" id="666018"/>
    <lineage>
        <taxon>Bacteria</taxon>
        <taxon>Pseudomonadati</taxon>
        <taxon>Pseudomonadota</taxon>
        <taxon>Alphaproteobacteria</taxon>
        <taxon>Hyphomicrobiales</taxon>
        <taxon>Phyllobacteriaceae</taxon>
        <taxon>Mesorhizobium</taxon>
    </lineage>
</organism>
<dbReference type="SUPFAM" id="SSF53850">
    <property type="entry name" value="Periplasmic binding protein-like II"/>
    <property type="match status" value="1"/>
</dbReference>
<proteinExistence type="inferred from homology"/>
<name>A0ABM9EFJ6_9HYPH</name>
<reference evidence="3 4" key="1">
    <citation type="submission" date="2022-03" db="EMBL/GenBank/DDBJ databases">
        <authorList>
            <person name="Brunel B."/>
        </authorList>
    </citation>
    <scope>NUCLEOTIDE SEQUENCE [LARGE SCALE GENOMIC DNA]</scope>
    <source>
        <strain evidence="3">STM5069sample</strain>
    </source>
</reference>
<evidence type="ECO:0000313" key="3">
    <source>
        <dbReference type="EMBL" id="CAH2407562.1"/>
    </source>
</evidence>
<feature type="domain" description="LysR substrate-binding" evidence="2">
    <location>
        <begin position="3"/>
        <end position="170"/>
    </location>
</feature>
<evidence type="ECO:0000259" key="2">
    <source>
        <dbReference type="Pfam" id="PF03466"/>
    </source>
</evidence>
<comment type="similarity">
    <text evidence="1">Belongs to the LysR transcriptional regulatory family.</text>
</comment>
<dbReference type="InterPro" id="IPR005119">
    <property type="entry name" value="LysR_subst-bd"/>
</dbReference>
<dbReference type="PANTHER" id="PTHR30537:SF5">
    <property type="entry name" value="HTH-TYPE TRANSCRIPTIONAL ACTIVATOR TTDR-RELATED"/>
    <property type="match status" value="1"/>
</dbReference>
<evidence type="ECO:0000256" key="1">
    <source>
        <dbReference type="ARBA" id="ARBA00009437"/>
    </source>
</evidence>
<gene>
    <name evidence="3" type="ORF">MES5069_60174</name>
</gene>
<dbReference type="Proteomes" id="UP001153050">
    <property type="component" value="Unassembled WGS sequence"/>
</dbReference>
<accession>A0ABM9EFJ6</accession>